<dbReference type="AlphaFoldDB" id="A0A2H0U800"/>
<keyword evidence="1" id="KW-1133">Transmembrane helix</keyword>
<protein>
    <submittedName>
        <fullName evidence="2">Uncharacterized protein</fullName>
    </submittedName>
</protein>
<name>A0A2H0U800_9BACT</name>
<feature type="transmembrane region" description="Helical" evidence="1">
    <location>
        <begin position="93"/>
        <end position="111"/>
    </location>
</feature>
<keyword evidence="1" id="KW-0472">Membrane</keyword>
<dbReference type="Pfam" id="PF18895">
    <property type="entry name" value="T4SS_pilin"/>
    <property type="match status" value="1"/>
</dbReference>
<feature type="transmembrane region" description="Helical" evidence="1">
    <location>
        <begin position="54"/>
        <end position="73"/>
    </location>
</feature>
<proteinExistence type="predicted"/>
<gene>
    <name evidence="2" type="ORF">COU20_01895</name>
</gene>
<evidence type="ECO:0000313" key="2">
    <source>
        <dbReference type="EMBL" id="PIR82532.1"/>
    </source>
</evidence>
<evidence type="ECO:0000313" key="3">
    <source>
        <dbReference type="Proteomes" id="UP000231379"/>
    </source>
</evidence>
<sequence>MKRRKRQQGHWALYAPVVNLAEFSPLADYSGANVGGTSLSGVFSAQSLPELLNALFKFSISIGAILAVIMLAYGGYLYMADDLWTSKGKAREVIWNAVIGLLLLLAVWLILNQINPDLLNLNILRNAP</sequence>
<accession>A0A2H0U800</accession>
<dbReference type="InterPro" id="IPR043993">
    <property type="entry name" value="T4SS_pilin"/>
</dbReference>
<comment type="caution">
    <text evidence="2">The sequence shown here is derived from an EMBL/GenBank/DDBJ whole genome shotgun (WGS) entry which is preliminary data.</text>
</comment>
<keyword evidence="1" id="KW-0812">Transmembrane</keyword>
<organism evidence="2 3">
    <name type="scientific">Candidatus Kaiserbacteria bacterium CG10_big_fil_rev_8_21_14_0_10_59_10</name>
    <dbReference type="NCBI Taxonomy" id="1974612"/>
    <lineage>
        <taxon>Bacteria</taxon>
        <taxon>Candidatus Kaiseribacteriota</taxon>
    </lineage>
</organism>
<reference evidence="3" key="1">
    <citation type="submission" date="2017-09" db="EMBL/GenBank/DDBJ databases">
        <title>Depth-based differentiation of microbial function through sediment-hosted aquifers and enrichment of novel symbionts in the deep terrestrial subsurface.</title>
        <authorList>
            <person name="Probst A.J."/>
            <person name="Ladd B."/>
            <person name="Jarett J.K."/>
            <person name="Geller-Mcgrath D.E."/>
            <person name="Sieber C.M.K."/>
            <person name="Emerson J.B."/>
            <person name="Anantharaman K."/>
            <person name="Thomas B.C."/>
            <person name="Malmstrom R."/>
            <person name="Stieglmeier M."/>
            <person name="Klingl A."/>
            <person name="Woyke T."/>
            <person name="Ryan C.M."/>
            <person name="Banfield J.F."/>
        </authorList>
    </citation>
    <scope>NUCLEOTIDE SEQUENCE [LARGE SCALE GENOMIC DNA]</scope>
</reference>
<dbReference type="Proteomes" id="UP000231379">
    <property type="component" value="Unassembled WGS sequence"/>
</dbReference>
<evidence type="ECO:0000256" key="1">
    <source>
        <dbReference type="SAM" id="Phobius"/>
    </source>
</evidence>
<dbReference type="EMBL" id="PFBM01000012">
    <property type="protein sequence ID" value="PIR82532.1"/>
    <property type="molecule type" value="Genomic_DNA"/>
</dbReference>